<comment type="caution">
    <text evidence="1">The sequence shown here is derived from an EMBL/GenBank/DDBJ whole genome shotgun (WGS) entry which is preliminary data.</text>
</comment>
<evidence type="ECO:0000313" key="1">
    <source>
        <dbReference type="EMBL" id="KAL0118958.1"/>
    </source>
</evidence>
<proteinExistence type="predicted"/>
<dbReference type="Proteomes" id="UP001430953">
    <property type="component" value="Unassembled WGS sequence"/>
</dbReference>
<accession>A0AAW2FU95</accession>
<organism evidence="1 2">
    <name type="scientific">Cardiocondyla obscurior</name>
    <dbReference type="NCBI Taxonomy" id="286306"/>
    <lineage>
        <taxon>Eukaryota</taxon>
        <taxon>Metazoa</taxon>
        <taxon>Ecdysozoa</taxon>
        <taxon>Arthropoda</taxon>
        <taxon>Hexapoda</taxon>
        <taxon>Insecta</taxon>
        <taxon>Pterygota</taxon>
        <taxon>Neoptera</taxon>
        <taxon>Endopterygota</taxon>
        <taxon>Hymenoptera</taxon>
        <taxon>Apocrita</taxon>
        <taxon>Aculeata</taxon>
        <taxon>Formicoidea</taxon>
        <taxon>Formicidae</taxon>
        <taxon>Myrmicinae</taxon>
        <taxon>Cardiocondyla</taxon>
    </lineage>
</organism>
<protein>
    <submittedName>
        <fullName evidence="1">Uncharacterized protein</fullName>
    </submittedName>
</protein>
<reference evidence="1 2" key="1">
    <citation type="submission" date="2023-03" db="EMBL/GenBank/DDBJ databases">
        <title>High recombination rates correlate with genetic variation in Cardiocondyla obscurior ants.</title>
        <authorList>
            <person name="Errbii M."/>
        </authorList>
    </citation>
    <scope>NUCLEOTIDE SEQUENCE [LARGE SCALE GENOMIC DNA]</scope>
    <source>
        <strain evidence="1">Alpha-2009</strain>
        <tissue evidence="1">Whole body</tissue>
    </source>
</reference>
<sequence>MQILFSRKSELNFSSKTFPENDDIIWRTSSVWPLSCQAPISSNYHSTLRNDQSRREMCTRGPAPNGDSSLLDYDLSPCVKQLRPRQSISQRVKCRQWSEEEYRDIALITYNAFVTRSVKLYGDVLPVIFL</sequence>
<keyword evidence="2" id="KW-1185">Reference proteome</keyword>
<dbReference type="EMBL" id="JADYXP020000008">
    <property type="protein sequence ID" value="KAL0118958.1"/>
    <property type="molecule type" value="Genomic_DNA"/>
</dbReference>
<evidence type="ECO:0000313" key="2">
    <source>
        <dbReference type="Proteomes" id="UP001430953"/>
    </source>
</evidence>
<dbReference type="AlphaFoldDB" id="A0AAW2FU95"/>
<gene>
    <name evidence="1" type="ORF">PUN28_009529</name>
</gene>
<name>A0AAW2FU95_9HYME</name>